<dbReference type="EMBL" id="JACXZA010000007">
    <property type="protein sequence ID" value="MBD3922049.1"/>
    <property type="molecule type" value="Genomic_DNA"/>
</dbReference>
<evidence type="ECO:0000256" key="1">
    <source>
        <dbReference type="SAM" id="Phobius"/>
    </source>
</evidence>
<evidence type="ECO:0008006" key="4">
    <source>
        <dbReference type="Google" id="ProtNLM"/>
    </source>
</evidence>
<reference evidence="2 3" key="1">
    <citation type="submission" date="2020-09" db="EMBL/GenBank/DDBJ databases">
        <title>Paenibacillus sp. strain PR3 16S rRNA gene Genome sequencing and assembly.</title>
        <authorList>
            <person name="Kim J."/>
        </authorList>
    </citation>
    <scope>NUCLEOTIDE SEQUENCE [LARGE SCALE GENOMIC DNA]</scope>
    <source>
        <strain evidence="2 3">PR3</strain>
    </source>
</reference>
<organism evidence="2 3">
    <name type="scientific">Paenibacillus terricola</name>
    <dbReference type="NCBI Taxonomy" id="2763503"/>
    <lineage>
        <taxon>Bacteria</taxon>
        <taxon>Bacillati</taxon>
        <taxon>Bacillota</taxon>
        <taxon>Bacilli</taxon>
        <taxon>Bacillales</taxon>
        <taxon>Paenibacillaceae</taxon>
        <taxon>Paenibacillus</taxon>
    </lineage>
</organism>
<keyword evidence="1" id="KW-1133">Transmembrane helix</keyword>
<evidence type="ECO:0000313" key="2">
    <source>
        <dbReference type="EMBL" id="MBD3922049.1"/>
    </source>
</evidence>
<feature type="transmembrane region" description="Helical" evidence="1">
    <location>
        <begin position="48"/>
        <end position="66"/>
    </location>
</feature>
<comment type="caution">
    <text evidence="2">The sequence shown here is derived from an EMBL/GenBank/DDBJ whole genome shotgun (WGS) entry which is preliminary data.</text>
</comment>
<protein>
    <recommendedName>
        <fullName evidence="4">DUF4179 domain-containing protein</fullName>
    </recommendedName>
</protein>
<sequence length="427" mass="47556">MEHNNVKQQIETIPIPPALRHRSQLGIELAIMKQQENRRQKSKRVKRSIGMVAAALALFLLSATLINHDKVWAALQKALQFVPGIGIVKEDSASERYVLKKPITLSVNEGSIIITGIMSDDEMTYITMAGNDVPRPAQVILVDEQGNEYSINGSMASWSSGEWTSGFWYKGKLDAVGNMKLILPLDPLVEVPITLERAETFSSYPEMGETAAINGVSITAIPDRVGDKARVSLVAAHAEDFYISDYGIFGVYQHDESQKLNVMDAEGRKMEIEYIRGVSAPASEFYFKLSGDAQARYTLTLPEISVTYKDEVTIKIPTEAQDNVNQTFEVAGFPVTITKIEKVKEGILRVYLDFHYDDQAAASLYNLDIAGLSNSAKLNERTGAIEYIEFEVKPGTKQMSLKLDRPSVIIRGPWQFEFSEESFKAND</sequence>
<accession>A0ABR8N5D6</accession>
<gene>
    <name evidence="2" type="ORF">H8B09_25025</name>
</gene>
<keyword evidence="3" id="KW-1185">Reference proteome</keyword>
<dbReference type="Proteomes" id="UP000609346">
    <property type="component" value="Unassembled WGS sequence"/>
</dbReference>
<proteinExistence type="predicted"/>
<keyword evidence="1" id="KW-0812">Transmembrane</keyword>
<evidence type="ECO:0000313" key="3">
    <source>
        <dbReference type="Proteomes" id="UP000609346"/>
    </source>
</evidence>
<keyword evidence="1" id="KW-0472">Membrane</keyword>
<name>A0ABR8N5D6_9BACL</name>
<dbReference type="RefSeq" id="WP_191206337.1">
    <property type="nucleotide sequence ID" value="NZ_JACXZA010000007.1"/>
</dbReference>